<dbReference type="InterPro" id="IPR012675">
    <property type="entry name" value="Beta-grasp_dom_sf"/>
</dbReference>
<dbReference type="Proteomes" id="UP000234331">
    <property type="component" value="Unassembled WGS sequence"/>
</dbReference>
<reference evidence="1 2" key="1">
    <citation type="submission" date="2017-06" db="EMBL/GenBank/DDBJ databases">
        <authorList>
            <person name="Kim H.J."/>
            <person name="Triplett B.A."/>
        </authorList>
    </citation>
    <scope>NUCLEOTIDE SEQUENCE [LARGE SCALE GENOMIC DNA]</scope>
    <source>
        <strain evidence="1">FRACA_ARgP5</strain>
    </source>
</reference>
<organism evidence="1 2">
    <name type="scientific">Frankia canadensis</name>
    <dbReference type="NCBI Taxonomy" id="1836972"/>
    <lineage>
        <taxon>Bacteria</taxon>
        <taxon>Bacillati</taxon>
        <taxon>Actinomycetota</taxon>
        <taxon>Actinomycetes</taxon>
        <taxon>Frankiales</taxon>
        <taxon>Frankiaceae</taxon>
        <taxon>Frankia</taxon>
    </lineage>
</organism>
<keyword evidence="2" id="KW-1185">Reference proteome</keyword>
<accession>A0A2I2KYF5</accession>
<proteinExistence type="predicted"/>
<sequence>MPSGCRMGVCHSCLAPLAGGRVRDLRTGEEHGTPGDLIQTCVSAATGDVDVDL</sequence>
<dbReference type="InterPro" id="IPR036010">
    <property type="entry name" value="2Fe-2S_ferredoxin-like_sf"/>
</dbReference>
<gene>
    <name evidence="1" type="ORF">FRACA_50083</name>
</gene>
<evidence type="ECO:0000313" key="1">
    <source>
        <dbReference type="EMBL" id="SNQ50695.1"/>
    </source>
</evidence>
<dbReference type="AlphaFoldDB" id="A0A2I2KYF5"/>
<dbReference type="Gene3D" id="3.10.20.30">
    <property type="match status" value="1"/>
</dbReference>
<name>A0A2I2KYF5_9ACTN</name>
<dbReference type="GO" id="GO:0051536">
    <property type="term" value="F:iron-sulfur cluster binding"/>
    <property type="evidence" value="ECO:0007669"/>
    <property type="project" value="InterPro"/>
</dbReference>
<protein>
    <submittedName>
        <fullName evidence="1">Uncharacterized protein</fullName>
    </submittedName>
</protein>
<dbReference type="EMBL" id="FZMO01000445">
    <property type="protein sequence ID" value="SNQ50695.1"/>
    <property type="molecule type" value="Genomic_DNA"/>
</dbReference>
<evidence type="ECO:0000313" key="2">
    <source>
        <dbReference type="Proteomes" id="UP000234331"/>
    </source>
</evidence>
<dbReference type="SUPFAM" id="SSF54292">
    <property type="entry name" value="2Fe-2S ferredoxin-like"/>
    <property type="match status" value="1"/>
</dbReference>